<dbReference type="GO" id="GO:0043365">
    <property type="term" value="F:[formate-C-acetyltransferase]-activating enzyme activity"/>
    <property type="evidence" value="ECO:0007669"/>
    <property type="project" value="InterPro"/>
</dbReference>
<dbReference type="InterPro" id="IPR012837">
    <property type="entry name" value="NrdG"/>
</dbReference>
<evidence type="ECO:0000256" key="6">
    <source>
        <dbReference type="ARBA" id="ARBA00023014"/>
    </source>
</evidence>
<dbReference type="GO" id="GO:0051539">
    <property type="term" value="F:4 iron, 4 sulfur cluster binding"/>
    <property type="evidence" value="ECO:0007669"/>
    <property type="project" value="UniProtKB-KW"/>
</dbReference>
<dbReference type="Proteomes" id="UP000243745">
    <property type="component" value="Unassembled WGS sequence"/>
</dbReference>
<dbReference type="SUPFAM" id="SSF102114">
    <property type="entry name" value="Radical SAM enzymes"/>
    <property type="match status" value="1"/>
</dbReference>
<keyword evidence="2" id="KW-0004">4Fe-4S</keyword>
<dbReference type="SFLD" id="SFLDG01063">
    <property type="entry name" value="activating_enzymes__group_1"/>
    <property type="match status" value="1"/>
</dbReference>
<protein>
    <submittedName>
        <fullName evidence="7">Anaerobic ribonucleoside-triphosphate reductase activating protein</fullName>
    </submittedName>
</protein>
<keyword evidence="6" id="KW-0411">Iron-sulfur</keyword>
<reference evidence="7 8" key="1">
    <citation type="submission" date="2016-10" db="EMBL/GenBank/DDBJ databases">
        <authorList>
            <person name="Varghese N."/>
            <person name="Submissions S."/>
        </authorList>
    </citation>
    <scope>NUCLEOTIDE SEQUENCE [LARGE SCALE GENOMIC DNA]</scope>
    <source>
        <strain evidence="7 8">DSM 1361</strain>
    </source>
</reference>
<keyword evidence="8" id="KW-1185">Reference proteome</keyword>
<gene>
    <name evidence="7" type="ORF">SAMN02910344_00587</name>
</gene>
<evidence type="ECO:0000313" key="7">
    <source>
        <dbReference type="EMBL" id="SFP15596.1"/>
    </source>
</evidence>
<evidence type="ECO:0000256" key="1">
    <source>
        <dbReference type="ARBA" id="ARBA00001966"/>
    </source>
</evidence>
<evidence type="ECO:0000256" key="4">
    <source>
        <dbReference type="ARBA" id="ARBA00022723"/>
    </source>
</evidence>
<accession>A0A662ZFV5</accession>
<comment type="cofactor">
    <cofactor evidence="1">
        <name>[4Fe-4S] cluster</name>
        <dbReference type="ChEBI" id="CHEBI:49883"/>
    </cofactor>
</comment>
<dbReference type="SFLD" id="SFLDF00299">
    <property type="entry name" value="anaerobic_ribonucleoside-triph"/>
    <property type="match status" value="1"/>
</dbReference>
<dbReference type="InterPro" id="IPR013785">
    <property type="entry name" value="Aldolase_TIM"/>
</dbReference>
<dbReference type="InterPro" id="IPR007197">
    <property type="entry name" value="rSAM"/>
</dbReference>
<dbReference type="GO" id="GO:0004748">
    <property type="term" value="F:ribonucleoside-diphosphate reductase activity, thioredoxin disulfide as acceptor"/>
    <property type="evidence" value="ECO:0007669"/>
    <property type="project" value="TreeGrafter"/>
</dbReference>
<evidence type="ECO:0000313" key="8">
    <source>
        <dbReference type="Proteomes" id="UP000243745"/>
    </source>
</evidence>
<dbReference type="OrthoDB" id="9782387at2"/>
<dbReference type="Gene3D" id="3.20.20.70">
    <property type="entry name" value="Aldolase class I"/>
    <property type="match status" value="1"/>
</dbReference>
<dbReference type="SFLD" id="SFLDS00029">
    <property type="entry name" value="Radical_SAM"/>
    <property type="match status" value="1"/>
</dbReference>
<organism evidence="7 8">
    <name type="scientific">Ruminobacter amylophilus</name>
    <dbReference type="NCBI Taxonomy" id="867"/>
    <lineage>
        <taxon>Bacteria</taxon>
        <taxon>Pseudomonadati</taxon>
        <taxon>Pseudomonadota</taxon>
        <taxon>Gammaproteobacteria</taxon>
        <taxon>Aeromonadales</taxon>
        <taxon>Succinivibrionaceae</taxon>
        <taxon>Ruminobacter</taxon>
    </lineage>
</organism>
<dbReference type="PANTHER" id="PTHR30352">
    <property type="entry name" value="PYRUVATE FORMATE-LYASE-ACTIVATING ENZYME"/>
    <property type="match status" value="1"/>
</dbReference>
<keyword evidence="4" id="KW-0479">Metal-binding</keyword>
<evidence type="ECO:0000256" key="5">
    <source>
        <dbReference type="ARBA" id="ARBA00023004"/>
    </source>
</evidence>
<dbReference type="SFLD" id="SFLDG01066">
    <property type="entry name" value="organic_radical-activating_enz"/>
    <property type="match status" value="1"/>
</dbReference>
<sequence>MNIARLLYPVRVLGPGNRMGIWFAGCTHGCRGCSNPELWQMQKKYETTAEHILEIVRSVAASSPIDGFTITGGDPFLQKDALRILLPKLAEISEDILVYTGFDYEEINTGENRDILDFITVLIDGKYIEERNNNCFLRGSDNQRIHILQKNLEKFYLNYLSSGRNQIQNFRTSDGFISVGIHNPDYSRELHERLLKKGIIRV</sequence>
<dbReference type="CDD" id="cd01335">
    <property type="entry name" value="Radical_SAM"/>
    <property type="match status" value="1"/>
</dbReference>
<dbReference type="RefSeq" id="WP_093140763.1">
    <property type="nucleotide sequence ID" value="NZ_FOXF01000006.1"/>
</dbReference>
<keyword evidence="3" id="KW-0949">S-adenosyl-L-methionine</keyword>
<dbReference type="AlphaFoldDB" id="A0A662ZFV5"/>
<evidence type="ECO:0000256" key="2">
    <source>
        <dbReference type="ARBA" id="ARBA00022485"/>
    </source>
</evidence>
<name>A0A662ZFV5_9GAMM</name>
<dbReference type="InterPro" id="IPR034457">
    <property type="entry name" value="Organic_radical-activating"/>
</dbReference>
<evidence type="ECO:0000256" key="3">
    <source>
        <dbReference type="ARBA" id="ARBA00022691"/>
    </source>
</evidence>
<dbReference type="Pfam" id="PF13353">
    <property type="entry name" value="Fer4_12"/>
    <property type="match status" value="1"/>
</dbReference>
<dbReference type="GO" id="GO:0046872">
    <property type="term" value="F:metal ion binding"/>
    <property type="evidence" value="ECO:0007669"/>
    <property type="project" value="UniProtKB-KW"/>
</dbReference>
<dbReference type="PANTHER" id="PTHR30352:SF2">
    <property type="entry name" value="ANAEROBIC RIBONUCLEOSIDE-TRIPHOSPHATE REDUCTASE-ACTIVATING PROTEIN"/>
    <property type="match status" value="1"/>
</dbReference>
<dbReference type="InterPro" id="IPR058240">
    <property type="entry name" value="rSAM_sf"/>
</dbReference>
<proteinExistence type="predicted"/>
<keyword evidence="5" id="KW-0408">Iron</keyword>
<dbReference type="EMBL" id="FOXF01000006">
    <property type="protein sequence ID" value="SFP15596.1"/>
    <property type="molecule type" value="Genomic_DNA"/>
</dbReference>